<feature type="compositionally biased region" description="Low complexity" evidence="1">
    <location>
        <begin position="74"/>
        <end position="85"/>
    </location>
</feature>
<protein>
    <submittedName>
        <fullName evidence="2">Uncharacterized protein</fullName>
    </submittedName>
</protein>
<proteinExistence type="predicted"/>
<dbReference type="Proteomes" id="UP001153328">
    <property type="component" value="Unassembled WGS sequence"/>
</dbReference>
<name>A0A9W4E1R6_9ACTN</name>
<evidence type="ECO:0000256" key="1">
    <source>
        <dbReference type="SAM" id="MobiDB-lite"/>
    </source>
</evidence>
<reference evidence="2" key="1">
    <citation type="submission" date="2021-06" db="EMBL/GenBank/DDBJ databases">
        <authorList>
            <person name="Arsene-Ploetze F."/>
        </authorList>
    </citation>
    <scope>NUCLEOTIDE SEQUENCE</scope>
    <source>
        <strain evidence="2">SBRY1</strain>
    </source>
</reference>
<comment type="caution">
    <text evidence="2">The sequence shown here is derived from an EMBL/GenBank/DDBJ whole genome shotgun (WGS) entry which is preliminary data.</text>
</comment>
<feature type="compositionally biased region" description="Low complexity" evidence="1">
    <location>
        <begin position="17"/>
        <end position="35"/>
    </location>
</feature>
<dbReference type="EMBL" id="CAJVAX010000001">
    <property type="protein sequence ID" value="CAG7601683.1"/>
    <property type="molecule type" value="Genomic_DNA"/>
</dbReference>
<feature type="region of interest" description="Disordered" evidence="1">
    <location>
        <begin position="1"/>
        <end position="85"/>
    </location>
</feature>
<gene>
    <name evidence="2" type="ORF">SBRY_10447</name>
</gene>
<sequence length="198" mass="21650">MPTSRASISISTAKAYQPTRPTTTAPTTPCTTAQTMSTIRPTRPDMRSRSAIRATRTAQAIRKRAKSPPPAHDPAAMASGSSPASDISWWRTARPSIQFTKAIVRASSTRTTAVPTAIPLRTVVPLRRPVRARRRLLTGTGPGKARRTTGLRHAVTHRSAVTRQGGPDRKVCAHYSWGFYKRTSAPCGDFERDLPHTR</sequence>
<keyword evidence="3" id="KW-1185">Reference proteome</keyword>
<evidence type="ECO:0000313" key="2">
    <source>
        <dbReference type="EMBL" id="CAG7601683.1"/>
    </source>
</evidence>
<organism evidence="2 3">
    <name type="scientific">Actinacidiphila bryophytorum</name>
    <dbReference type="NCBI Taxonomy" id="1436133"/>
    <lineage>
        <taxon>Bacteria</taxon>
        <taxon>Bacillati</taxon>
        <taxon>Actinomycetota</taxon>
        <taxon>Actinomycetes</taxon>
        <taxon>Kitasatosporales</taxon>
        <taxon>Streptomycetaceae</taxon>
        <taxon>Actinacidiphila</taxon>
    </lineage>
</organism>
<evidence type="ECO:0000313" key="3">
    <source>
        <dbReference type="Proteomes" id="UP001153328"/>
    </source>
</evidence>
<accession>A0A9W4E1R6</accession>
<feature type="compositionally biased region" description="Low complexity" evidence="1">
    <location>
        <begin position="49"/>
        <end position="60"/>
    </location>
</feature>
<feature type="compositionally biased region" description="Polar residues" evidence="1">
    <location>
        <begin position="1"/>
        <end position="14"/>
    </location>
</feature>
<dbReference type="AlphaFoldDB" id="A0A9W4E1R6"/>